<dbReference type="SUPFAM" id="SSF46689">
    <property type="entry name" value="Homeodomain-like"/>
    <property type="match status" value="1"/>
</dbReference>
<dbReference type="PROSITE" id="PS50977">
    <property type="entry name" value="HTH_TETR_2"/>
    <property type="match status" value="1"/>
</dbReference>
<evidence type="ECO:0000256" key="3">
    <source>
        <dbReference type="ARBA" id="ARBA00023163"/>
    </source>
</evidence>
<proteinExistence type="predicted"/>
<reference evidence="7" key="1">
    <citation type="journal article" date="2019" name="Int. J. Syst. Evol. Microbiol.">
        <title>The Global Catalogue of Microorganisms (GCM) 10K type strain sequencing project: providing services to taxonomists for standard genome sequencing and annotation.</title>
        <authorList>
            <consortium name="The Broad Institute Genomics Platform"/>
            <consortium name="The Broad Institute Genome Sequencing Center for Infectious Disease"/>
            <person name="Wu L."/>
            <person name="Ma J."/>
        </authorList>
    </citation>
    <scope>NUCLEOTIDE SEQUENCE [LARGE SCALE GENOMIC DNA]</scope>
    <source>
        <strain evidence="7">CCUG 57263</strain>
    </source>
</reference>
<dbReference type="PANTHER" id="PTHR30055">
    <property type="entry name" value="HTH-TYPE TRANSCRIPTIONAL REGULATOR RUTR"/>
    <property type="match status" value="1"/>
</dbReference>
<dbReference type="PANTHER" id="PTHR30055:SF238">
    <property type="entry name" value="MYCOFACTOCIN BIOSYNTHESIS TRANSCRIPTIONAL REGULATOR MFTR-RELATED"/>
    <property type="match status" value="1"/>
</dbReference>
<evidence type="ECO:0000256" key="1">
    <source>
        <dbReference type="ARBA" id="ARBA00023015"/>
    </source>
</evidence>
<accession>A0ABW3DGH2</accession>
<evidence type="ECO:0000259" key="5">
    <source>
        <dbReference type="PROSITE" id="PS50977"/>
    </source>
</evidence>
<sequence>MTSERIKEAALTHFAKDGYEGASLTSIAADVGIKKPSIYAHYKGKDDLFLSVIEDVARDEFLFVVNFIESSAEASLGDRLYSLLVQYQERFEHNDKSRFWLRTIFFPPTHLYEEVMVYVYTYLDNLEGLMIPIFEKAILDRNIQPVGAERAAVAFIGLMDSVLVEMLYGGRERFAKRLNASWFIYWKALNPGQ</sequence>
<dbReference type="InterPro" id="IPR001647">
    <property type="entry name" value="HTH_TetR"/>
</dbReference>
<feature type="DNA-binding region" description="H-T-H motif" evidence="4">
    <location>
        <begin position="23"/>
        <end position="42"/>
    </location>
</feature>
<dbReference type="RefSeq" id="WP_144939485.1">
    <property type="nucleotide sequence ID" value="NZ_JBHTIU010000086.1"/>
</dbReference>
<gene>
    <name evidence="6" type="ORF">ACFQ03_21115</name>
</gene>
<dbReference type="InterPro" id="IPR036271">
    <property type="entry name" value="Tet_transcr_reg_TetR-rel_C_sf"/>
</dbReference>
<organism evidence="6 7">
    <name type="scientific">Paenibacillus residui</name>
    <dbReference type="NCBI Taxonomy" id="629724"/>
    <lineage>
        <taxon>Bacteria</taxon>
        <taxon>Bacillati</taxon>
        <taxon>Bacillota</taxon>
        <taxon>Bacilli</taxon>
        <taxon>Bacillales</taxon>
        <taxon>Paenibacillaceae</taxon>
        <taxon>Paenibacillus</taxon>
    </lineage>
</organism>
<protein>
    <submittedName>
        <fullName evidence="6">TetR/AcrR family transcriptional regulator</fullName>
    </submittedName>
</protein>
<dbReference type="InterPro" id="IPR050109">
    <property type="entry name" value="HTH-type_TetR-like_transc_reg"/>
</dbReference>
<dbReference type="Gene3D" id="1.10.10.60">
    <property type="entry name" value="Homeodomain-like"/>
    <property type="match status" value="1"/>
</dbReference>
<evidence type="ECO:0000313" key="6">
    <source>
        <dbReference type="EMBL" id="MFD0871644.1"/>
    </source>
</evidence>
<dbReference type="PRINTS" id="PR00455">
    <property type="entry name" value="HTHTETR"/>
</dbReference>
<evidence type="ECO:0000256" key="2">
    <source>
        <dbReference type="ARBA" id="ARBA00023125"/>
    </source>
</evidence>
<name>A0ABW3DGH2_9BACL</name>
<comment type="caution">
    <text evidence="6">The sequence shown here is derived from an EMBL/GenBank/DDBJ whole genome shotgun (WGS) entry which is preliminary data.</text>
</comment>
<dbReference type="Proteomes" id="UP001597120">
    <property type="component" value="Unassembled WGS sequence"/>
</dbReference>
<dbReference type="Gene3D" id="1.10.357.10">
    <property type="entry name" value="Tetracycline Repressor, domain 2"/>
    <property type="match status" value="1"/>
</dbReference>
<dbReference type="Pfam" id="PF00440">
    <property type="entry name" value="TetR_N"/>
    <property type="match status" value="1"/>
</dbReference>
<keyword evidence="7" id="KW-1185">Reference proteome</keyword>
<evidence type="ECO:0000313" key="7">
    <source>
        <dbReference type="Proteomes" id="UP001597120"/>
    </source>
</evidence>
<keyword evidence="2 4" id="KW-0238">DNA-binding</keyword>
<keyword evidence="3" id="KW-0804">Transcription</keyword>
<keyword evidence="1" id="KW-0805">Transcription regulation</keyword>
<feature type="domain" description="HTH tetR-type" evidence="5">
    <location>
        <begin position="1"/>
        <end position="60"/>
    </location>
</feature>
<evidence type="ECO:0000256" key="4">
    <source>
        <dbReference type="PROSITE-ProRule" id="PRU00335"/>
    </source>
</evidence>
<dbReference type="SUPFAM" id="SSF48498">
    <property type="entry name" value="Tetracyclin repressor-like, C-terminal domain"/>
    <property type="match status" value="1"/>
</dbReference>
<dbReference type="InterPro" id="IPR009057">
    <property type="entry name" value="Homeodomain-like_sf"/>
</dbReference>
<dbReference type="EMBL" id="JBHTIU010000086">
    <property type="protein sequence ID" value="MFD0871644.1"/>
    <property type="molecule type" value="Genomic_DNA"/>
</dbReference>